<evidence type="ECO:0000256" key="1">
    <source>
        <dbReference type="SAM" id="MobiDB-lite"/>
    </source>
</evidence>
<dbReference type="EMBL" id="MU865941">
    <property type="protein sequence ID" value="KAK4448728.1"/>
    <property type="molecule type" value="Genomic_DNA"/>
</dbReference>
<proteinExistence type="predicted"/>
<reference evidence="2" key="1">
    <citation type="journal article" date="2023" name="Mol. Phylogenet. Evol.">
        <title>Genome-scale phylogeny and comparative genomics of the fungal order Sordariales.</title>
        <authorList>
            <person name="Hensen N."/>
            <person name="Bonometti L."/>
            <person name="Westerberg I."/>
            <person name="Brannstrom I.O."/>
            <person name="Guillou S."/>
            <person name="Cros-Aarteil S."/>
            <person name="Calhoun S."/>
            <person name="Haridas S."/>
            <person name="Kuo A."/>
            <person name="Mondo S."/>
            <person name="Pangilinan J."/>
            <person name="Riley R."/>
            <person name="LaButti K."/>
            <person name="Andreopoulos B."/>
            <person name="Lipzen A."/>
            <person name="Chen C."/>
            <person name="Yan M."/>
            <person name="Daum C."/>
            <person name="Ng V."/>
            <person name="Clum A."/>
            <person name="Steindorff A."/>
            <person name="Ohm R.A."/>
            <person name="Martin F."/>
            <person name="Silar P."/>
            <person name="Natvig D.O."/>
            <person name="Lalanne C."/>
            <person name="Gautier V."/>
            <person name="Ament-Velasquez S.L."/>
            <person name="Kruys A."/>
            <person name="Hutchinson M.I."/>
            <person name="Powell A.J."/>
            <person name="Barry K."/>
            <person name="Miller A.N."/>
            <person name="Grigoriev I.V."/>
            <person name="Debuchy R."/>
            <person name="Gladieux P."/>
            <person name="Hiltunen Thoren M."/>
            <person name="Johannesson H."/>
        </authorList>
    </citation>
    <scope>NUCLEOTIDE SEQUENCE</scope>
    <source>
        <strain evidence="2">PSN243</strain>
    </source>
</reference>
<feature type="region of interest" description="Disordered" evidence="1">
    <location>
        <begin position="45"/>
        <end position="215"/>
    </location>
</feature>
<dbReference type="Proteomes" id="UP001321760">
    <property type="component" value="Unassembled WGS sequence"/>
</dbReference>
<comment type="caution">
    <text evidence="2">The sequence shown here is derived from an EMBL/GenBank/DDBJ whole genome shotgun (WGS) entry which is preliminary data.</text>
</comment>
<organism evidence="2 3">
    <name type="scientific">Podospora aff. communis PSN243</name>
    <dbReference type="NCBI Taxonomy" id="3040156"/>
    <lineage>
        <taxon>Eukaryota</taxon>
        <taxon>Fungi</taxon>
        <taxon>Dikarya</taxon>
        <taxon>Ascomycota</taxon>
        <taxon>Pezizomycotina</taxon>
        <taxon>Sordariomycetes</taxon>
        <taxon>Sordariomycetidae</taxon>
        <taxon>Sordariales</taxon>
        <taxon>Podosporaceae</taxon>
        <taxon>Podospora</taxon>
    </lineage>
</organism>
<sequence>MLTTTSIANMAHDNRHCSPRRAGEPYAQYLDRYKVWKHRRDDEMRAVQRARLPTPDSSNDRDDNDHESDSESDDDTPGYHGPFARLQQKPSLTSARGVRDPTMPAVKAAMKSGHRRPSPLPSPTRSPEPHRNPAATRSRARTAAPPRGTARRRSAPDAPRQPRPSRHGDGGRVQRTRARHLRSHSRRLASTARQLLELDRYGHPRPIGYPQPNVP</sequence>
<feature type="compositionally biased region" description="Basic and acidic residues" evidence="1">
    <location>
        <begin position="58"/>
        <end position="69"/>
    </location>
</feature>
<feature type="compositionally biased region" description="Basic residues" evidence="1">
    <location>
        <begin position="174"/>
        <end position="187"/>
    </location>
</feature>
<dbReference type="AlphaFoldDB" id="A0AAV9GKL0"/>
<reference evidence="2" key="2">
    <citation type="submission" date="2023-05" db="EMBL/GenBank/DDBJ databases">
        <authorList>
            <consortium name="Lawrence Berkeley National Laboratory"/>
            <person name="Steindorff A."/>
            <person name="Hensen N."/>
            <person name="Bonometti L."/>
            <person name="Westerberg I."/>
            <person name="Brannstrom I.O."/>
            <person name="Guillou S."/>
            <person name="Cros-Aarteil S."/>
            <person name="Calhoun S."/>
            <person name="Haridas S."/>
            <person name="Kuo A."/>
            <person name="Mondo S."/>
            <person name="Pangilinan J."/>
            <person name="Riley R."/>
            <person name="Labutti K."/>
            <person name="Andreopoulos B."/>
            <person name="Lipzen A."/>
            <person name="Chen C."/>
            <person name="Yanf M."/>
            <person name="Daum C."/>
            <person name="Ng V."/>
            <person name="Clum A."/>
            <person name="Ohm R."/>
            <person name="Martin F."/>
            <person name="Silar P."/>
            <person name="Natvig D."/>
            <person name="Lalanne C."/>
            <person name="Gautier V."/>
            <person name="Ament-Velasquez S.L."/>
            <person name="Kruys A."/>
            <person name="Hutchinson M.I."/>
            <person name="Powell A.J."/>
            <person name="Barry K."/>
            <person name="Miller A.N."/>
            <person name="Grigoriev I.V."/>
            <person name="Debuchy R."/>
            <person name="Gladieux P."/>
            <person name="Thoren M.H."/>
            <person name="Johannesson H."/>
        </authorList>
    </citation>
    <scope>NUCLEOTIDE SEQUENCE</scope>
    <source>
        <strain evidence="2">PSN243</strain>
    </source>
</reference>
<keyword evidence="3" id="KW-1185">Reference proteome</keyword>
<gene>
    <name evidence="2" type="ORF">QBC34DRAFT_102296</name>
</gene>
<name>A0AAV9GKL0_9PEZI</name>
<feature type="region of interest" description="Disordered" evidence="1">
    <location>
        <begin position="1"/>
        <end position="27"/>
    </location>
</feature>
<evidence type="ECO:0000313" key="3">
    <source>
        <dbReference type="Proteomes" id="UP001321760"/>
    </source>
</evidence>
<protein>
    <submittedName>
        <fullName evidence="2">Uncharacterized protein</fullName>
    </submittedName>
</protein>
<accession>A0AAV9GKL0</accession>
<feature type="compositionally biased region" description="Low complexity" evidence="1">
    <location>
        <begin position="133"/>
        <end position="148"/>
    </location>
</feature>
<evidence type="ECO:0000313" key="2">
    <source>
        <dbReference type="EMBL" id="KAK4448728.1"/>
    </source>
</evidence>